<dbReference type="Gene3D" id="3.40.190.10">
    <property type="entry name" value="Periplasmic binding protein-like II"/>
    <property type="match status" value="2"/>
</dbReference>
<dbReference type="InterPro" id="IPR036390">
    <property type="entry name" value="WH_DNA-bd_sf"/>
</dbReference>
<feature type="domain" description="HTH lysR-type" evidence="5">
    <location>
        <begin position="1"/>
        <end position="58"/>
    </location>
</feature>
<keyword evidence="4" id="KW-0804">Transcription</keyword>
<evidence type="ECO:0000313" key="6">
    <source>
        <dbReference type="EMBL" id="HJG38015.1"/>
    </source>
</evidence>
<dbReference type="Proteomes" id="UP000753256">
    <property type="component" value="Unassembled WGS sequence"/>
</dbReference>
<dbReference type="AlphaFoldDB" id="A0A921LVK9"/>
<accession>A0A921LVK9</accession>
<keyword evidence="2" id="KW-0805">Transcription regulation</keyword>
<evidence type="ECO:0000256" key="2">
    <source>
        <dbReference type="ARBA" id="ARBA00023015"/>
    </source>
</evidence>
<evidence type="ECO:0000256" key="1">
    <source>
        <dbReference type="ARBA" id="ARBA00009437"/>
    </source>
</evidence>
<gene>
    <name evidence="6" type="ORF">K8V70_09220</name>
</gene>
<dbReference type="InterPro" id="IPR005119">
    <property type="entry name" value="LysR_subst-bd"/>
</dbReference>
<comment type="caution">
    <text evidence="6">The sequence shown here is derived from an EMBL/GenBank/DDBJ whole genome shotgun (WGS) entry which is preliminary data.</text>
</comment>
<dbReference type="PANTHER" id="PTHR30126">
    <property type="entry name" value="HTH-TYPE TRANSCRIPTIONAL REGULATOR"/>
    <property type="match status" value="1"/>
</dbReference>
<dbReference type="RefSeq" id="WP_273191147.1">
    <property type="nucleotide sequence ID" value="NZ_DYUZ01000033.1"/>
</dbReference>
<dbReference type="Pfam" id="PF00126">
    <property type="entry name" value="HTH_1"/>
    <property type="match status" value="1"/>
</dbReference>
<reference evidence="6" key="2">
    <citation type="submission" date="2021-09" db="EMBL/GenBank/DDBJ databases">
        <authorList>
            <person name="Gilroy R."/>
        </authorList>
    </citation>
    <scope>NUCLEOTIDE SEQUENCE</scope>
    <source>
        <strain evidence="6">ChiHjej13B12-9602</strain>
    </source>
</reference>
<comment type="similarity">
    <text evidence="1">Belongs to the LysR transcriptional regulatory family.</text>
</comment>
<dbReference type="SUPFAM" id="SSF46785">
    <property type="entry name" value="Winged helix' DNA-binding domain"/>
    <property type="match status" value="1"/>
</dbReference>
<evidence type="ECO:0000313" key="7">
    <source>
        <dbReference type="Proteomes" id="UP000753256"/>
    </source>
</evidence>
<organism evidence="6 7">
    <name type="scientific">Enorma phocaeensis</name>
    <dbReference type="NCBI Taxonomy" id="1871019"/>
    <lineage>
        <taxon>Bacteria</taxon>
        <taxon>Bacillati</taxon>
        <taxon>Actinomycetota</taxon>
        <taxon>Coriobacteriia</taxon>
        <taxon>Coriobacteriales</taxon>
        <taxon>Coriobacteriaceae</taxon>
        <taxon>Enorma</taxon>
    </lineage>
</organism>
<dbReference type="Pfam" id="PF03466">
    <property type="entry name" value="LysR_substrate"/>
    <property type="match status" value="1"/>
</dbReference>
<proteinExistence type="inferred from homology"/>
<dbReference type="SUPFAM" id="SSF53850">
    <property type="entry name" value="Periplasmic binding protein-like II"/>
    <property type="match status" value="1"/>
</dbReference>
<dbReference type="Gene3D" id="1.10.10.10">
    <property type="entry name" value="Winged helix-like DNA-binding domain superfamily/Winged helix DNA-binding domain"/>
    <property type="match status" value="1"/>
</dbReference>
<evidence type="ECO:0000256" key="4">
    <source>
        <dbReference type="ARBA" id="ARBA00023163"/>
    </source>
</evidence>
<name>A0A921LVK9_9ACTN</name>
<dbReference type="PROSITE" id="PS50931">
    <property type="entry name" value="HTH_LYSR"/>
    <property type="match status" value="1"/>
</dbReference>
<evidence type="ECO:0000256" key="3">
    <source>
        <dbReference type="ARBA" id="ARBA00023125"/>
    </source>
</evidence>
<reference evidence="6" key="1">
    <citation type="journal article" date="2021" name="PeerJ">
        <title>Extensive microbial diversity within the chicken gut microbiome revealed by metagenomics and culture.</title>
        <authorList>
            <person name="Gilroy R."/>
            <person name="Ravi A."/>
            <person name="Getino M."/>
            <person name="Pursley I."/>
            <person name="Horton D.L."/>
            <person name="Alikhan N.F."/>
            <person name="Baker D."/>
            <person name="Gharbi K."/>
            <person name="Hall N."/>
            <person name="Watson M."/>
            <person name="Adriaenssens E.M."/>
            <person name="Foster-Nyarko E."/>
            <person name="Jarju S."/>
            <person name="Secka A."/>
            <person name="Antonio M."/>
            <person name="Oren A."/>
            <person name="Chaudhuri R.R."/>
            <person name="La Ragione R."/>
            <person name="Hildebrand F."/>
            <person name="Pallen M.J."/>
        </authorList>
    </citation>
    <scope>NUCLEOTIDE SEQUENCE</scope>
    <source>
        <strain evidence="6">ChiHjej13B12-9602</strain>
    </source>
</reference>
<protein>
    <submittedName>
        <fullName evidence="6">LysR family transcriptional regulator</fullName>
    </submittedName>
</protein>
<evidence type="ECO:0000259" key="5">
    <source>
        <dbReference type="PROSITE" id="PS50931"/>
    </source>
</evidence>
<dbReference type="InterPro" id="IPR036388">
    <property type="entry name" value="WH-like_DNA-bd_sf"/>
</dbReference>
<dbReference type="InterPro" id="IPR000847">
    <property type="entry name" value="LysR_HTH_N"/>
</dbReference>
<dbReference type="GO" id="GO:0000976">
    <property type="term" value="F:transcription cis-regulatory region binding"/>
    <property type="evidence" value="ECO:0007669"/>
    <property type="project" value="TreeGrafter"/>
</dbReference>
<keyword evidence="3" id="KW-0238">DNA-binding</keyword>
<dbReference type="GO" id="GO:0003700">
    <property type="term" value="F:DNA-binding transcription factor activity"/>
    <property type="evidence" value="ECO:0007669"/>
    <property type="project" value="InterPro"/>
</dbReference>
<dbReference type="PRINTS" id="PR00039">
    <property type="entry name" value="HTHLYSR"/>
</dbReference>
<dbReference type="EMBL" id="DYUZ01000033">
    <property type="protein sequence ID" value="HJG38015.1"/>
    <property type="molecule type" value="Genomic_DNA"/>
</dbReference>
<dbReference type="PANTHER" id="PTHR30126:SF91">
    <property type="entry name" value="LYSR FAMILY TRANSCRIPTIONAL REGULATOR"/>
    <property type="match status" value="1"/>
</dbReference>
<sequence length="306" mass="33986">MLDYRVKTFLEVYRKASFTAAARELHISQPAVSQHIHQLEAHYGCPLFSTQTRTIRPTPAGDLLFTRLSIMEHDERRLEEELALLATGCASPDVRPLRLGCTRTIADYLAPRLLADHAAHYPNQSILMTCGNTRELLDSIREGALDFALVEGSFDHASFGYETLSTEPFIAVAAPGTLAAPATIHDLLHHPLILRETGSGTREILEANLAARGLAINDFSHRMELASINAIKALVQSGGGVSFMYRIAVEHELERGSLLDVTPADCPISHDFSLVWERGSQYANDYRKLCREWRERALSAHDSGLR</sequence>